<organism evidence="1 2">
    <name type="scientific">Gonapodya prolifera (strain JEL478)</name>
    <name type="common">Monoblepharis prolifera</name>
    <dbReference type="NCBI Taxonomy" id="1344416"/>
    <lineage>
        <taxon>Eukaryota</taxon>
        <taxon>Fungi</taxon>
        <taxon>Fungi incertae sedis</taxon>
        <taxon>Chytridiomycota</taxon>
        <taxon>Chytridiomycota incertae sedis</taxon>
        <taxon>Monoblepharidomycetes</taxon>
        <taxon>Monoblepharidales</taxon>
        <taxon>Gonapodyaceae</taxon>
        <taxon>Gonapodya</taxon>
    </lineage>
</organism>
<evidence type="ECO:0000313" key="2">
    <source>
        <dbReference type="Proteomes" id="UP000070544"/>
    </source>
</evidence>
<reference evidence="1 2" key="1">
    <citation type="journal article" date="2015" name="Genome Biol. Evol.">
        <title>Phylogenomic analyses indicate that early fungi evolved digesting cell walls of algal ancestors of land plants.</title>
        <authorList>
            <person name="Chang Y."/>
            <person name="Wang S."/>
            <person name="Sekimoto S."/>
            <person name="Aerts A.L."/>
            <person name="Choi C."/>
            <person name="Clum A."/>
            <person name="LaButti K.M."/>
            <person name="Lindquist E.A."/>
            <person name="Yee Ngan C."/>
            <person name="Ohm R.A."/>
            <person name="Salamov A.A."/>
            <person name="Grigoriev I.V."/>
            <person name="Spatafora J.W."/>
            <person name="Berbee M.L."/>
        </authorList>
    </citation>
    <scope>NUCLEOTIDE SEQUENCE [LARGE SCALE GENOMIC DNA]</scope>
    <source>
        <strain evidence="1 2">JEL478</strain>
    </source>
</reference>
<dbReference type="AlphaFoldDB" id="A0A139AIH2"/>
<gene>
    <name evidence="1" type="ORF">M427DRAFT_31029</name>
</gene>
<evidence type="ECO:0000313" key="1">
    <source>
        <dbReference type="EMBL" id="KXS16611.1"/>
    </source>
</evidence>
<proteinExistence type="predicted"/>
<sequence length="184" mass="20083">MRQSIANPVGIRIKHVDEIGVRRDVRESVERGREERVLADVGDFAGVVGGGAAEQGLLLGGMRDRSTPGTPTTQMAEYEDVWAGTWASTNEEDTNAIDEALQIQGVGWVIRKAATIARPQPVLKSYVKDGTMYLELTRTFMGMSSTSTWPVDGIEFERDEPIMGKIKLTVAKKDGMSNVLVIAS</sequence>
<dbReference type="EMBL" id="KQ965751">
    <property type="protein sequence ID" value="KXS16611.1"/>
    <property type="molecule type" value="Genomic_DNA"/>
</dbReference>
<dbReference type="OrthoDB" id="425354at2759"/>
<accession>A0A139AIH2</accession>
<name>A0A139AIH2_GONPJ</name>
<protein>
    <submittedName>
        <fullName evidence="1">Uncharacterized protein</fullName>
    </submittedName>
</protein>
<keyword evidence="2" id="KW-1185">Reference proteome</keyword>
<dbReference type="Proteomes" id="UP000070544">
    <property type="component" value="Unassembled WGS sequence"/>
</dbReference>